<organism evidence="2 3">
    <name type="scientific">Clostridium magnum DSM 2767</name>
    <dbReference type="NCBI Taxonomy" id="1121326"/>
    <lineage>
        <taxon>Bacteria</taxon>
        <taxon>Bacillati</taxon>
        <taxon>Bacillota</taxon>
        <taxon>Clostridia</taxon>
        <taxon>Eubacteriales</taxon>
        <taxon>Clostridiaceae</taxon>
        <taxon>Clostridium</taxon>
    </lineage>
</organism>
<proteinExistence type="predicted"/>
<dbReference type="InterPro" id="IPR031704">
    <property type="entry name" value="Glyco_hydro_36_N"/>
</dbReference>
<comment type="caution">
    <text evidence="2">The sequence shown here is derived from an EMBL/GenBank/DDBJ whole genome shotgun (WGS) entry which is preliminary data.</text>
</comment>
<dbReference type="STRING" id="1121326.CLMAG_38690"/>
<protein>
    <recommendedName>
        <fullName evidence="1">Glycosyl hydrolase family 36 N-terminal domain-containing protein</fullName>
    </recommendedName>
</protein>
<reference evidence="2 3" key="1">
    <citation type="submission" date="2016-04" db="EMBL/GenBank/DDBJ databases">
        <title>Genome sequence of Clostridium magnum DSM 2767.</title>
        <authorList>
            <person name="Poehlein A."/>
            <person name="Uhlig R."/>
            <person name="Fischer R."/>
            <person name="Bahl H."/>
            <person name="Daniel R."/>
        </authorList>
    </citation>
    <scope>NUCLEOTIDE SEQUENCE [LARGE SCALE GENOMIC DNA]</scope>
    <source>
        <strain evidence="2 3">DSM 2767</strain>
    </source>
</reference>
<sequence length="172" mass="20086">MKHRPMISYVYEGDLYFSMDHIKQEYPVYGATDFKYPAIEILQENGSRITNFEYVSHKIYNGKPKLSGLPATYTEKDNEASTLEILLRDNLINSEITLLYTIFNDYDAIARSVKIENKGNQNLDLTRIMSLSLDLPDYDYEFMHLSGAWARERPVLINNWEATLSWPELLQM</sequence>
<dbReference type="EMBL" id="LWAE01000004">
    <property type="protein sequence ID" value="KZL90958.1"/>
    <property type="molecule type" value="Genomic_DNA"/>
</dbReference>
<dbReference type="Proteomes" id="UP000076603">
    <property type="component" value="Unassembled WGS sequence"/>
</dbReference>
<name>A0A161WVK6_9CLOT</name>
<feature type="domain" description="Glycosyl hydrolase family 36 N-terminal" evidence="1">
    <location>
        <begin position="16"/>
        <end position="154"/>
    </location>
</feature>
<dbReference type="InterPro" id="IPR038417">
    <property type="entry name" value="Alpga-gal_N_sf"/>
</dbReference>
<accession>A0A161WVK6</accession>
<dbReference type="AlphaFoldDB" id="A0A161WVK6"/>
<dbReference type="PATRIC" id="fig|1121326.3.peg.3916"/>
<gene>
    <name evidence="2" type="ORF">CLMAG_38690</name>
</gene>
<dbReference type="Gene3D" id="2.70.98.60">
    <property type="entry name" value="alpha-galactosidase from lactobacil brevis"/>
    <property type="match status" value="1"/>
</dbReference>
<evidence type="ECO:0000313" key="2">
    <source>
        <dbReference type="EMBL" id="KZL90958.1"/>
    </source>
</evidence>
<evidence type="ECO:0000259" key="1">
    <source>
        <dbReference type="Pfam" id="PF16875"/>
    </source>
</evidence>
<dbReference type="Pfam" id="PF16875">
    <property type="entry name" value="Glyco_hydro_36N"/>
    <property type="match status" value="1"/>
</dbReference>
<keyword evidence="3" id="KW-1185">Reference proteome</keyword>
<evidence type="ECO:0000313" key="3">
    <source>
        <dbReference type="Proteomes" id="UP000076603"/>
    </source>
</evidence>